<evidence type="ECO:0000256" key="1">
    <source>
        <dbReference type="ARBA" id="ARBA00011051"/>
    </source>
</evidence>
<dbReference type="InterPro" id="IPR004360">
    <property type="entry name" value="Glyas_Fos-R_dOase_dom"/>
</dbReference>
<protein>
    <recommendedName>
        <fullName evidence="2">Bleomycin resistance protein</fullName>
    </recommendedName>
</protein>
<proteinExistence type="inferred from homology"/>
<evidence type="ECO:0000256" key="3">
    <source>
        <dbReference type="ARBA" id="ARBA00023251"/>
    </source>
</evidence>
<gene>
    <name evidence="5" type="ORF">CAL20_19975</name>
</gene>
<dbReference type="SUPFAM" id="SSF54593">
    <property type="entry name" value="Glyoxalase/Bleomycin resistance protein/Dihydroxybiphenyl dioxygenase"/>
    <property type="match status" value="1"/>
</dbReference>
<comment type="similarity">
    <text evidence="1">Belongs to the bleomycin resistance protein family.</text>
</comment>
<evidence type="ECO:0000259" key="4">
    <source>
        <dbReference type="PROSITE" id="PS51819"/>
    </source>
</evidence>
<feature type="domain" description="VOC" evidence="4">
    <location>
        <begin position="3"/>
        <end position="132"/>
    </location>
</feature>
<dbReference type="EMBL" id="NEVQ01000020">
    <property type="protein sequence ID" value="OZI52993.1"/>
    <property type="molecule type" value="Genomic_DNA"/>
</dbReference>
<evidence type="ECO:0000313" key="5">
    <source>
        <dbReference type="EMBL" id="OZI52993.1"/>
    </source>
</evidence>
<dbReference type="InterPro" id="IPR037523">
    <property type="entry name" value="VOC_core"/>
</dbReference>
<dbReference type="Proteomes" id="UP000216885">
    <property type="component" value="Unassembled WGS sequence"/>
</dbReference>
<comment type="caution">
    <text evidence="5">The sequence shown here is derived from an EMBL/GenBank/DDBJ whole genome shotgun (WGS) entry which is preliminary data.</text>
</comment>
<reference evidence="5 6" key="1">
    <citation type="submission" date="2017-05" db="EMBL/GenBank/DDBJ databases">
        <title>Complete and WGS of Bordetella genogroups.</title>
        <authorList>
            <person name="Spilker T."/>
            <person name="LiPuma J."/>
        </authorList>
    </citation>
    <scope>NUCLEOTIDE SEQUENCE [LARGE SCALE GENOMIC DNA]</scope>
    <source>
        <strain evidence="5 6">AU9919</strain>
    </source>
</reference>
<name>A0A261TWI4_9BORD</name>
<dbReference type="Gene3D" id="3.10.180.10">
    <property type="entry name" value="2,3-Dihydroxybiphenyl 1,2-Dioxygenase, domain 1"/>
    <property type="match status" value="1"/>
</dbReference>
<evidence type="ECO:0000313" key="6">
    <source>
        <dbReference type="Proteomes" id="UP000216885"/>
    </source>
</evidence>
<dbReference type="CDD" id="cd08349">
    <property type="entry name" value="BLMA_like"/>
    <property type="match status" value="1"/>
</dbReference>
<accession>A0A261TWI4</accession>
<dbReference type="GO" id="GO:0046677">
    <property type="term" value="P:response to antibiotic"/>
    <property type="evidence" value="ECO:0007669"/>
    <property type="project" value="UniProtKB-KW"/>
</dbReference>
<dbReference type="InterPro" id="IPR000335">
    <property type="entry name" value="Bleomycin-R"/>
</dbReference>
<sequence>MQRAQMVPELLVSDLPRSLAFWIDVCGFETAYRREEDGFIYLNRDGAQFMLVEVRGDDYWITGPLEPPLGRGINFEINVASIDSLLDKLAAAKWPLYREPQEWWYRSDNIELGVRQFLVQDPDGYLLRFSARVGVRPVSEPLHC</sequence>
<evidence type="ECO:0000256" key="2">
    <source>
        <dbReference type="ARBA" id="ARBA00021572"/>
    </source>
</evidence>
<organism evidence="5 6">
    <name type="scientific">Bordetella genomosp. 4</name>
    <dbReference type="NCBI Taxonomy" id="463044"/>
    <lineage>
        <taxon>Bacteria</taxon>
        <taxon>Pseudomonadati</taxon>
        <taxon>Pseudomonadota</taxon>
        <taxon>Betaproteobacteria</taxon>
        <taxon>Burkholderiales</taxon>
        <taxon>Alcaligenaceae</taxon>
        <taxon>Bordetella</taxon>
    </lineage>
</organism>
<dbReference type="PROSITE" id="PS51819">
    <property type="entry name" value="VOC"/>
    <property type="match status" value="1"/>
</dbReference>
<dbReference type="Pfam" id="PF00903">
    <property type="entry name" value="Glyoxalase"/>
    <property type="match status" value="1"/>
</dbReference>
<keyword evidence="3" id="KW-0046">Antibiotic resistance</keyword>
<dbReference type="InterPro" id="IPR029068">
    <property type="entry name" value="Glyas_Bleomycin-R_OHBP_Dase"/>
</dbReference>
<dbReference type="AlphaFoldDB" id="A0A261TWI4"/>
<keyword evidence="6" id="KW-1185">Reference proteome</keyword>